<reference evidence="5 6" key="1">
    <citation type="submission" date="2014-02" db="EMBL/GenBank/DDBJ databases">
        <title>Transposable element dynamics among asymbiotic and ectomycorrhizal Amanita fungi.</title>
        <authorList>
            <consortium name="DOE Joint Genome Institute"/>
            <person name="Hess J."/>
            <person name="Skrede I."/>
            <person name="Wolfe B."/>
            <person name="LaButti K."/>
            <person name="Ohm R.A."/>
            <person name="Grigoriev I.V."/>
            <person name="Pringle A."/>
        </authorList>
    </citation>
    <scope>NUCLEOTIDE SEQUENCE [LARGE SCALE GENOMIC DNA]</scope>
    <source>
        <strain evidence="5 6">SKay4041</strain>
    </source>
</reference>
<dbReference type="Gene3D" id="2.40.50.140">
    <property type="entry name" value="Nucleic acid-binding proteins"/>
    <property type="match status" value="1"/>
</dbReference>
<dbReference type="InterPro" id="IPR014646">
    <property type="entry name" value="Rfa2/RPA32"/>
</dbReference>
<keyword evidence="3" id="KW-0539">Nucleus</keyword>
<evidence type="ECO:0000256" key="3">
    <source>
        <dbReference type="ARBA" id="ARBA00023242"/>
    </source>
</evidence>
<accession>A0A2A9P194</accession>
<proteinExistence type="predicted"/>
<organism evidence="5 6">
    <name type="scientific">Amanita thiersii Skay4041</name>
    <dbReference type="NCBI Taxonomy" id="703135"/>
    <lineage>
        <taxon>Eukaryota</taxon>
        <taxon>Fungi</taxon>
        <taxon>Dikarya</taxon>
        <taxon>Basidiomycota</taxon>
        <taxon>Agaricomycotina</taxon>
        <taxon>Agaricomycetes</taxon>
        <taxon>Agaricomycetidae</taxon>
        <taxon>Agaricales</taxon>
        <taxon>Pluteineae</taxon>
        <taxon>Amanitaceae</taxon>
        <taxon>Amanita</taxon>
    </lineage>
</organism>
<dbReference type="GO" id="GO:0003697">
    <property type="term" value="F:single-stranded DNA binding"/>
    <property type="evidence" value="ECO:0007669"/>
    <property type="project" value="TreeGrafter"/>
</dbReference>
<keyword evidence="6" id="KW-1185">Reference proteome</keyword>
<dbReference type="Pfam" id="PF01336">
    <property type="entry name" value="tRNA_anti-codon"/>
    <property type="match status" value="1"/>
</dbReference>
<dbReference type="SUPFAM" id="SSF46785">
    <property type="entry name" value="Winged helix' DNA-binding domain"/>
    <property type="match status" value="1"/>
</dbReference>
<dbReference type="CDD" id="cd04478">
    <property type="entry name" value="RPA2_DBD_D"/>
    <property type="match status" value="1"/>
</dbReference>
<dbReference type="GO" id="GO:0000724">
    <property type="term" value="P:double-strand break repair via homologous recombination"/>
    <property type="evidence" value="ECO:0007669"/>
    <property type="project" value="TreeGrafter"/>
</dbReference>
<dbReference type="GO" id="GO:0005662">
    <property type="term" value="C:DNA replication factor A complex"/>
    <property type="evidence" value="ECO:0007669"/>
    <property type="project" value="TreeGrafter"/>
</dbReference>
<dbReference type="STRING" id="703135.A0A2A9P194"/>
<dbReference type="PIRSF" id="PIRSF036949">
    <property type="entry name" value="RPA32"/>
    <property type="match status" value="1"/>
</dbReference>
<dbReference type="PANTHER" id="PTHR13989:SF16">
    <property type="entry name" value="REPLICATION PROTEIN A2"/>
    <property type="match status" value="1"/>
</dbReference>
<dbReference type="InterPro" id="IPR036390">
    <property type="entry name" value="WH_DNA-bd_sf"/>
</dbReference>
<dbReference type="GO" id="GO:0006289">
    <property type="term" value="P:nucleotide-excision repair"/>
    <property type="evidence" value="ECO:0007669"/>
    <property type="project" value="TreeGrafter"/>
</dbReference>
<dbReference type="Proteomes" id="UP000242287">
    <property type="component" value="Unassembled WGS sequence"/>
</dbReference>
<dbReference type="GO" id="GO:0000781">
    <property type="term" value="C:chromosome, telomeric region"/>
    <property type="evidence" value="ECO:0007669"/>
    <property type="project" value="TreeGrafter"/>
</dbReference>
<dbReference type="OrthoDB" id="25571at2759"/>
<dbReference type="InterPro" id="IPR012340">
    <property type="entry name" value="NA-bd_OB-fold"/>
</dbReference>
<dbReference type="EMBL" id="KZ301970">
    <property type="protein sequence ID" value="PFH54292.1"/>
    <property type="molecule type" value="Genomic_DNA"/>
</dbReference>
<evidence type="ECO:0000256" key="2">
    <source>
        <dbReference type="ARBA" id="ARBA00023125"/>
    </source>
</evidence>
<dbReference type="AlphaFoldDB" id="A0A2A9P194"/>
<comment type="subcellular location">
    <subcellularLocation>
        <location evidence="1">Nucleus</location>
    </subcellularLocation>
</comment>
<name>A0A2A9P194_9AGAR</name>
<dbReference type="InterPro" id="IPR004365">
    <property type="entry name" value="NA-bd_OB_tRNA"/>
</dbReference>
<dbReference type="InterPro" id="IPR040260">
    <property type="entry name" value="RFA2-like"/>
</dbReference>
<evidence type="ECO:0000313" key="5">
    <source>
        <dbReference type="EMBL" id="PFH54292.1"/>
    </source>
</evidence>
<dbReference type="PANTHER" id="PTHR13989">
    <property type="entry name" value="REPLICATION PROTEIN A-RELATED"/>
    <property type="match status" value="1"/>
</dbReference>
<feature type="domain" description="OB" evidence="4">
    <location>
        <begin position="53"/>
        <end position="128"/>
    </location>
</feature>
<evidence type="ECO:0000256" key="1">
    <source>
        <dbReference type="ARBA" id="ARBA00004123"/>
    </source>
</evidence>
<dbReference type="GO" id="GO:0006260">
    <property type="term" value="P:DNA replication"/>
    <property type="evidence" value="ECO:0007669"/>
    <property type="project" value="InterPro"/>
</dbReference>
<dbReference type="SUPFAM" id="SSF50249">
    <property type="entry name" value="Nucleic acid-binding proteins"/>
    <property type="match status" value="1"/>
</dbReference>
<protein>
    <recommendedName>
        <fullName evidence="4">OB domain-containing protein</fullName>
    </recommendedName>
</protein>
<evidence type="ECO:0000313" key="6">
    <source>
        <dbReference type="Proteomes" id="UP000242287"/>
    </source>
</evidence>
<sequence>MITTLEGIFRALPLSKSETGTSLRPVTVKQLSKATQPHTDAEWIVDGNEIGQVTLVAHVISIQIQATNRVFWLDDGTGRIEARCWVDSTDAEDEKWTGIVENTYVRVTGGLKMFGNKRYVNALHIRPIKDPHEIFYHILDSITTNLILERGPPTNAGGQTQGTFGKSAYMTESHGIDMGQYADLPPLQRNILKVLVENPTETGHDVEAVMRSLRITDRGQVVVRTAIEELVNQGHAFSTDDEMHFRASVG</sequence>
<keyword evidence="2" id="KW-0238">DNA-binding</keyword>
<dbReference type="GO" id="GO:0035861">
    <property type="term" value="C:site of double-strand break"/>
    <property type="evidence" value="ECO:0007669"/>
    <property type="project" value="TreeGrafter"/>
</dbReference>
<dbReference type="Gene3D" id="1.10.10.10">
    <property type="entry name" value="Winged helix-like DNA-binding domain superfamily/Winged helix DNA-binding domain"/>
    <property type="match status" value="1"/>
</dbReference>
<evidence type="ECO:0000259" key="4">
    <source>
        <dbReference type="Pfam" id="PF01336"/>
    </source>
</evidence>
<gene>
    <name evidence="5" type="ORF">AMATHDRAFT_72787</name>
</gene>
<dbReference type="InterPro" id="IPR036388">
    <property type="entry name" value="WH-like_DNA-bd_sf"/>
</dbReference>